<evidence type="ECO:0000313" key="3">
    <source>
        <dbReference type="Proteomes" id="UP000192660"/>
    </source>
</evidence>
<feature type="compositionally biased region" description="Basic and acidic residues" evidence="1">
    <location>
        <begin position="23"/>
        <end position="52"/>
    </location>
</feature>
<sequence length="52" mass="6024">MDNEKKEEKPLKTLSQEQFQQEVARELGIDLSPADHVKKRQNDEKTQGDIAE</sequence>
<name>A0A1W1W796_SULTA</name>
<proteinExistence type="predicted"/>
<evidence type="ECO:0000256" key="1">
    <source>
        <dbReference type="SAM" id="MobiDB-lite"/>
    </source>
</evidence>
<protein>
    <submittedName>
        <fullName evidence="2">Uncharacterized protein</fullName>
    </submittedName>
</protein>
<dbReference type="AlphaFoldDB" id="A0A1W1W796"/>
<reference evidence="3" key="1">
    <citation type="submission" date="2017-04" db="EMBL/GenBank/DDBJ databases">
        <authorList>
            <person name="Varghese N."/>
            <person name="Submissions S."/>
        </authorList>
    </citation>
    <scope>NUCLEOTIDE SEQUENCE [LARGE SCALE GENOMIC DNA]</scope>
    <source>
        <strain evidence="3">DSM 9293</strain>
    </source>
</reference>
<dbReference type="EMBL" id="FWWY01000001">
    <property type="protein sequence ID" value="SMC02148.1"/>
    <property type="molecule type" value="Genomic_DNA"/>
</dbReference>
<dbReference type="RefSeq" id="WP_020376238.1">
    <property type="nucleotide sequence ID" value="NZ_FWWY01000001.1"/>
</dbReference>
<organism evidence="2 3">
    <name type="scientific">Sulfobacillus thermosulfidooxidans (strain DSM 9293 / VKM B-1269 / AT-1)</name>
    <dbReference type="NCBI Taxonomy" id="929705"/>
    <lineage>
        <taxon>Bacteria</taxon>
        <taxon>Bacillati</taxon>
        <taxon>Bacillota</taxon>
        <taxon>Clostridia</taxon>
        <taxon>Eubacteriales</taxon>
        <taxon>Clostridiales Family XVII. Incertae Sedis</taxon>
        <taxon>Sulfobacillus</taxon>
    </lineage>
</organism>
<accession>A0A1W1W796</accession>
<gene>
    <name evidence="2" type="ORF">SAMN00768000_0366</name>
</gene>
<dbReference type="Proteomes" id="UP000192660">
    <property type="component" value="Unassembled WGS sequence"/>
</dbReference>
<evidence type="ECO:0000313" key="2">
    <source>
        <dbReference type="EMBL" id="SMC02148.1"/>
    </source>
</evidence>
<feature type="region of interest" description="Disordered" evidence="1">
    <location>
        <begin position="1"/>
        <end position="52"/>
    </location>
</feature>
<feature type="compositionally biased region" description="Basic and acidic residues" evidence="1">
    <location>
        <begin position="1"/>
        <end position="11"/>
    </location>
</feature>
<keyword evidence="3" id="KW-1185">Reference proteome</keyword>